<organism evidence="2 3">
    <name type="scientific">Mycobacterium ulcerans subsp. shinshuense</name>
    <dbReference type="NCBI Taxonomy" id="1124626"/>
    <lineage>
        <taxon>Bacteria</taxon>
        <taxon>Bacillati</taxon>
        <taxon>Actinomycetota</taxon>
        <taxon>Actinomycetes</taxon>
        <taxon>Mycobacteriales</taxon>
        <taxon>Mycobacteriaceae</taxon>
        <taxon>Mycobacterium</taxon>
        <taxon>Mycobacterium ulcerans group</taxon>
    </lineage>
</organism>
<dbReference type="Gene3D" id="3.40.50.1820">
    <property type="entry name" value="alpha/beta hydrolase"/>
    <property type="match status" value="1"/>
</dbReference>
<dbReference type="GO" id="GO:0003824">
    <property type="term" value="F:catalytic activity"/>
    <property type="evidence" value="ECO:0007669"/>
    <property type="project" value="UniProtKB-ARBA"/>
</dbReference>
<dbReference type="SUPFAM" id="SSF53474">
    <property type="entry name" value="alpha/beta-Hydrolases"/>
    <property type="match status" value="1"/>
</dbReference>
<dbReference type="InterPro" id="IPR029058">
    <property type="entry name" value="AB_hydrolase_fold"/>
</dbReference>
<dbReference type="InterPro" id="IPR050228">
    <property type="entry name" value="Carboxylesterase_BioH"/>
</dbReference>
<dbReference type="PANTHER" id="PTHR43194">
    <property type="entry name" value="HYDROLASE ALPHA/BETA FOLD FAMILY"/>
    <property type="match status" value="1"/>
</dbReference>
<proteinExistence type="predicted"/>
<dbReference type="RefSeq" id="WP_020786477.1">
    <property type="nucleotide sequence ID" value="NZ_AP017624.1"/>
</dbReference>
<dbReference type="InterPro" id="IPR000073">
    <property type="entry name" value="AB_hydrolase_1"/>
</dbReference>
<dbReference type="PANTHER" id="PTHR43194:SF2">
    <property type="entry name" value="PEROXISOMAL MEMBRANE PROTEIN LPX1"/>
    <property type="match status" value="1"/>
</dbReference>
<name>A0A1B4Y1B4_MYCUL</name>
<evidence type="ECO:0000313" key="2">
    <source>
        <dbReference type="EMBL" id="BAV40857.1"/>
    </source>
</evidence>
<feature type="domain" description="AB hydrolase-1" evidence="1">
    <location>
        <begin position="5"/>
        <end position="235"/>
    </location>
</feature>
<dbReference type="Proteomes" id="UP000218067">
    <property type="component" value="Chromosome"/>
</dbReference>
<gene>
    <name evidence="2" type="ORF">SHTP_1617</name>
</gene>
<dbReference type="GeneID" id="93436244"/>
<sequence length="259" mass="27993">MRKHVVLIHGAWSRGRQLAGARSAFEHHGYTVHTPTLRHHELPLPDGAARIATLSLRDYADDLVELVASLDSAPLLVGHSLGGLLVQLVAARTRHIGVVAACPSPVGPVGLNRTTAGLSMRHALRPRPWTKPVAPPSWPRFRTGIAGAQSAGAAREMFDDLVCESGRVLFFELALPWLDRSKVARVDYPAVTGPVLVLGGEYDRIVGSAIARQTAGRYRNGTFVEIPGSDHLVFSARVLPATMARISEWIAHNHLFATA</sequence>
<dbReference type="EMBL" id="AP017624">
    <property type="protein sequence ID" value="BAV40857.1"/>
    <property type="molecule type" value="Genomic_DNA"/>
</dbReference>
<dbReference type="Pfam" id="PF12697">
    <property type="entry name" value="Abhydrolase_6"/>
    <property type="match status" value="1"/>
</dbReference>
<evidence type="ECO:0000313" key="3">
    <source>
        <dbReference type="Proteomes" id="UP000218067"/>
    </source>
</evidence>
<protein>
    <submittedName>
        <fullName evidence="2">Lysophospholipase</fullName>
    </submittedName>
</protein>
<accession>A0A1B4Y1B4</accession>
<dbReference type="AlphaFoldDB" id="A0A1B4Y1B4"/>
<evidence type="ECO:0000259" key="1">
    <source>
        <dbReference type="Pfam" id="PF12697"/>
    </source>
</evidence>
<reference evidence="2 3" key="1">
    <citation type="submission" date="2016-08" db="EMBL/GenBank/DDBJ databases">
        <title>Complete genome sequence of Mycobacterium shinshuense, a subspecies of M. ulcerans.</title>
        <authorList>
            <person name="Yoshida M."/>
            <person name="Ogura Y."/>
            <person name="Hayashi T."/>
            <person name="Hoshino Y."/>
        </authorList>
    </citation>
    <scope>NUCLEOTIDE SEQUENCE [LARGE SCALE GENOMIC DNA]</scope>
    <source>
        <strain evidence="3">ATCC 33728</strain>
    </source>
</reference>